<organism evidence="1 2">
    <name type="scientific">Arcicella lustrica</name>
    <dbReference type="NCBI Taxonomy" id="2984196"/>
    <lineage>
        <taxon>Bacteria</taxon>
        <taxon>Pseudomonadati</taxon>
        <taxon>Bacteroidota</taxon>
        <taxon>Cytophagia</taxon>
        <taxon>Cytophagales</taxon>
        <taxon>Flectobacillaceae</taxon>
        <taxon>Arcicella</taxon>
    </lineage>
</organism>
<dbReference type="EMBL" id="JAYGIM010000007">
    <property type="protein sequence ID" value="MEA5426862.1"/>
    <property type="molecule type" value="Genomic_DNA"/>
</dbReference>
<evidence type="ECO:0000313" key="2">
    <source>
        <dbReference type="Proteomes" id="UP001302222"/>
    </source>
</evidence>
<keyword evidence="2" id="KW-1185">Reference proteome</keyword>
<gene>
    <name evidence="1" type="ORF">VB798_09785</name>
</gene>
<sequence>MKFRLVKIEKLSGQKTQVYSIIMNDEDKNLFEHFLEENSPNFRNELTEILSRIKSIANKEGAKEYFFKKAEGKLGDGVEALFDESKRKLRLYCIRYGSVILILGGGGSKNVRALQDDPKLKQENYLLRSISKRLSQAMQDGDMQWNSNYTDFIGTFIFDDNEDF</sequence>
<accession>A0ABU5SHV1</accession>
<comment type="caution">
    <text evidence="1">The sequence shown here is derived from an EMBL/GenBank/DDBJ whole genome shotgun (WGS) entry which is preliminary data.</text>
</comment>
<protein>
    <submittedName>
        <fullName evidence="1">Uncharacterized protein</fullName>
    </submittedName>
</protein>
<name>A0ABU5SHV1_9BACT</name>
<reference evidence="1 2" key="1">
    <citation type="submission" date="2023-12" db="EMBL/GenBank/DDBJ databases">
        <title>Novel species of the genus Arcicella isolated from rivers.</title>
        <authorList>
            <person name="Lu H."/>
        </authorList>
    </citation>
    <scope>NUCLEOTIDE SEQUENCE [LARGE SCALE GENOMIC DNA]</scope>
    <source>
        <strain evidence="1 2">DC25W</strain>
    </source>
</reference>
<dbReference type="Proteomes" id="UP001302222">
    <property type="component" value="Unassembled WGS sequence"/>
</dbReference>
<dbReference type="RefSeq" id="WP_323258295.1">
    <property type="nucleotide sequence ID" value="NZ_JAYGIM010000007.1"/>
</dbReference>
<evidence type="ECO:0000313" key="1">
    <source>
        <dbReference type="EMBL" id="MEA5426862.1"/>
    </source>
</evidence>
<proteinExistence type="predicted"/>